<dbReference type="EMBL" id="CP042905">
    <property type="protein sequence ID" value="QEE15621.2"/>
    <property type="molecule type" value="Genomic_DNA"/>
</dbReference>
<evidence type="ECO:0000313" key="1">
    <source>
        <dbReference type="EMBL" id="QEE15621.2"/>
    </source>
</evidence>
<dbReference type="AlphaFoldDB" id="A0A5B9D9B6"/>
<accession>A0A5B9D9B6</accession>
<reference evidence="1 2" key="1">
    <citation type="journal article" date="2020" name="Nature">
        <title>Isolation of an archaeon at the prokaryote-eukaryote interface.</title>
        <authorList>
            <person name="Imachi H."/>
            <person name="Nobu M.K."/>
            <person name="Nakahara N."/>
            <person name="Morono Y."/>
            <person name="Ogawara M."/>
            <person name="Takaki Y."/>
            <person name="Takano Y."/>
            <person name="Uematsu K."/>
            <person name="Ikuta T."/>
            <person name="Ito M."/>
            <person name="Matsui Y."/>
            <person name="Miyazaki M."/>
            <person name="Murata K."/>
            <person name="Saito Y."/>
            <person name="Sakai S."/>
            <person name="Song C."/>
            <person name="Tasumi E."/>
            <person name="Yamanaka Y."/>
            <person name="Yamaguchi T."/>
            <person name="Kamagata Y."/>
            <person name="Tamaki H."/>
            <person name="Takai K."/>
        </authorList>
    </citation>
    <scope>NUCLEOTIDE SEQUENCE [LARGE SCALE GENOMIC DNA]</scope>
    <source>
        <strain evidence="1 2">MK-D1</strain>
    </source>
</reference>
<dbReference type="KEGG" id="psyt:DSAG12_01447"/>
<proteinExistence type="predicted"/>
<protein>
    <submittedName>
        <fullName evidence="1">Uncharacterized protein</fullName>
    </submittedName>
</protein>
<name>A0A5B9D9B6_9ARCH</name>
<evidence type="ECO:0000313" key="2">
    <source>
        <dbReference type="Proteomes" id="UP000321408"/>
    </source>
</evidence>
<sequence>MSKTKYVYWETLENRKKVKKKKWMKKFMKNKITTLTLEEILKEVNRHQDYFLSIVDENHSIHYLNGFVGVGALKEPRDHLGYLNTIVMYSCGYNLDGSEIKKLSEQEFTLEEAEDMVEVLKICIERYKEREHRKKD</sequence>
<organism evidence="1 2">
    <name type="scientific">Promethearchaeum syntrophicum</name>
    <dbReference type="NCBI Taxonomy" id="2594042"/>
    <lineage>
        <taxon>Archaea</taxon>
        <taxon>Promethearchaeati</taxon>
        <taxon>Promethearchaeota</taxon>
        <taxon>Promethearchaeia</taxon>
        <taxon>Promethearchaeales</taxon>
        <taxon>Promethearchaeaceae</taxon>
        <taxon>Promethearchaeum</taxon>
    </lineage>
</organism>
<keyword evidence="2" id="KW-1185">Reference proteome</keyword>
<dbReference type="Proteomes" id="UP000321408">
    <property type="component" value="Chromosome"/>
</dbReference>
<reference evidence="1 2" key="2">
    <citation type="journal article" date="2024" name="Int. J. Syst. Evol. Microbiol.">
        <title>Promethearchaeum syntrophicum gen. nov., sp. nov., an anaerobic, obligately syntrophic archaeon, the first isolate of the lineage 'Asgard' archaea, and proposal of the new archaeal phylum Promethearchaeota phyl. nov. and kingdom Promethearchaeati regn. nov.</title>
        <authorList>
            <person name="Imachi H."/>
            <person name="Nobu M.K."/>
            <person name="Kato S."/>
            <person name="Takaki Y."/>
            <person name="Miyazaki M."/>
            <person name="Miyata M."/>
            <person name="Ogawara M."/>
            <person name="Saito Y."/>
            <person name="Sakai S."/>
            <person name="Tahara Y.O."/>
            <person name="Takano Y."/>
            <person name="Tasumi E."/>
            <person name="Uematsu K."/>
            <person name="Yoshimura T."/>
            <person name="Itoh T."/>
            <person name="Ohkuma M."/>
            <person name="Takai K."/>
        </authorList>
    </citation>
    <scope>NUCLEOTIDE SEQUENCE [LARGE SCALE GENOMIC DNA]</scope>
    <source>
        <strain evidence="1 2">MK-D1</strain>
    </source>
</reference>
<gene>
    <name evidence="1" type="ORF">DSAG12_01447</name>
</gene>